<dbReference type="AlphaFoldDB" id="A0A9Q3HC29"/>
<evidence type="ECO:0000313" key="1">
    <source>
        <dbReference type="EMBL" id="MBW0496600.1"/>
    </source>
</evidence>
<name>A0A9Q3HC29_9BASI</name>
<dbReference type="EMBL" id="AVOT02013718">
    <property type="protein sequence ID" value="MBW0496600.1"/>
    <property type="molecule type" value="Genomic_DNA"/>
</dbReference>
<keyword evidence="2" id="KW-1185">Reference proteome</keyword>
<proteinExistence type="predicted"/>
<accession>A0A9Q3HC29</accession>
<comment type="caution">
    <text evidence="1">The sequence shown here is derived from an EMBL/GenBank/DDBJ whole genome shotgun (WGS) entry which is preliminary data.</text>
</comment>
<gene>
    <name evidence="1" type="ORF">O181_036315</name>
</gene>
<organism evidence="1 2">
    <name type="scientific">Austropuccinia psidii MF-1</name>
    <dbReference type="NCBI Taxonomy" id="1389203"/>
    <lineage>
        <taxon>Eukaryota</taxon>
        <taxon>Fungi</taxon>
        <taxon>Dikarya</taxon>
        <taxon>Basidiomycota</taxon>
        <taxon>Pucciniomycotina</taxon>
        <taxon>Pucciniomycetes</taxon>
        <taxon>Pucciniales</taxon>
        <taxon>Sphaerophragmiaceae</taxon>
        <taxon>Austropuccinia</taxon>
    </lineage>
</organism>
<protein>
    <submittedName>
        <fullName evidence="1">Uncharacterized protein</fullName>
    </submittedName>
</protein>
<dbReference type="Proteomes" id="UP000765509">
    <property type="component" value="Unassembled WGS sequence"/>
</dbReference>
<sequence length="195" mass="21372">MTLLYWCCSNSNLRPSWGQLAAPYLYGQFGPLWCSMAFWPYHSSLAFYGLRSYPAIIGLPGQFFHIANPQVFILVFGPGGVLLFLGGSGSPSKNQPFGGLGPKWPLQPVGRNHGPWYIRCGPQSVGKLGPFLPNPMRPKGGSPLAHLSQFWPQNGHKDPQDPILANNHHGPLFSLWPLVTTRGHQISSAQAFPSP</sequence>
<reference evidence="1" key="1">
    <citation type="submission" date="2021-03" db="EMBL/GenBank/DDBJ databases">
        <title>Draft genome sequence of rust myrtle Austropuccinia psidii MF-1, a brazilian biotype.</title>
        <authorList>
            <person name="Quecine M.C."/>
            <person name="Pachon D.M.R."/>
            <person name="Bonatelli M.L."/>
            <person name="Correr F.H."/>
            <person name="Franceschini L.M."/>
            <person name="Leite T.F."/>
            <person name="Margarido G.R.A."/>
            <person name="Almeida C.A."/>
            <person name="Ferrarezi J.A."/>
            <person name="Labate C.A."/>
        </authorList>
    </citation>
    <scope>NUCLEOTIDE SEQUENCE</scope>
    <source>
        <strain evidence="1">MF-1</strain>
    </source>
</reference>
<evidence type="ECO:0000313" key="2">
    <source>
        <dbReference type="Proteomes" id="UP000765509"/>
    </source>
</evidence>